<keyword evidence="1" id="KW-0808">Transferase</keyword>
<organism evidence="1 2">
    <name type="scientific">Kickxella alabastrina</name>
    <dbReference type="NCBI Taxonomy" id="61397"/>
    <lineage>
        <taxon>Eukaryota</taxon>
        <taxon>Fungi</taxon>
        <taxon>Fungi incertae sedis</taxon>
        <taxon>Zoopagomycota</taxon>
        <taxon>Kickxellomycotina</taxon>
        <taxon>Kickxellomycetes</taxon>
        <taxon>Kickxellales</taxon>
        <taxon>Kickxellaceae</taxon>
        <taxon>Kickxella</taxon>
    </lineage>
</organism>
<evidence type="ECO:0000313" key="2">
    <source>
        <dbReference type="Proteomes" id="UP001150581"/>
    </source>
</evidence>
<evidence type="ECO:0000313" key="1">
    <source>
        <dbReference type="EMBL" id="KAJ1900387.1"/>
    </source>
</evidence>
<reference evidence="1" key="1">
    <citation type="submission" date="2022-07" db="EMBL/GenBank/DDBJ databases">
        <title>Phylogenomic reconstructions and comparative analyses of Kickxellomycotina fungi.</title>
        <authorList>
            <person name="Reynolds N.K."/>
            <person name="Stajich J.E."/>
            <person name="Barry K."/>
            <person name="Grigoriev I.V."/>
            <person name="Crous P."/>
            <person name="Smith M.E."/>
        </authorList>
    </citation>
    <scope>NUCLEOTIDE SEQUENCE</scope>
    <source>
        <strain evidence="1">Benny 63K</strain>
    </source>
</reference>
<accession>A0ACC1IT28</accession>
<dbReference type="EMBL" id="JANBPG010000083">
    <property type="protein sequence ID" value="KAJ1900387.1"/>
    <property type="molecule type" value="Genomic_DNA"/>
</dbReference>
<name>A0ACC1IT28_9FUNG</name>
<proteinExistence type="predicted"/>
<dbReference type="Proteomes" id="UP001150581">
    <property type="component" value="Unassembled WGS sequence"/>
</dbReference>
<gene>
    <name evidence="1" type="primary">BMT2_1</name>
    <name evidence="1" type="ORF">LPJ66_001499</name>
</gene>
<protein>
    <submittedName>
        <fullName evidence="1">25S rRNA (Adenine2142-N1)-methyltransferase</fullName>
        <ecNumber evidence="1">2.1.1.286</ecNumber>
    </submittedName>
</protein>
<dbReference type="EC" id="2.1.1.286" evidence="1"/>
<comment type="caution">
    <text evidence="1">The sequence shown here is derived from an EMBL/GenBank/DDBJ whole genome shotgun (WGS) entry which is preliminary data.</text>
</comment>
<keyword evidence="2" id="KW-1185">Reference proteome</keyword>
<sequence>MAAGKPTGTQKTVPLPPIHVDGQEKIIIDTTALSDVSLGKLGKSSTDTRRRINHFHTLIKEYSKLASKKQTRGNDLSAEDMVSIGERIEDVSREMAQMGGLDWYQKASLLGQCKQRGGDTSRWLVPKMRDLGVDKRPGKTRLLDVGALSCLNYAKERKWIDVTPIDLNSQEPGIYKQDFLDIELDSNAPVPLLSQHDDADSGEESDVETNTAHLFQSPFDVICLSLVVNFIGDPARRGDMLKQAARLLAPEGLLFLVLPLSCVANSRYLDDERLLEIMQFLGFTQLHQNHTAKLAHYLYRLTASIPATASASGDEPQFKKKMLHSAPGRNNFSIVV</sequence>
<keyword evidence="1" id="KW-0489">Methyltransferase</keyword>